<organism evidence="1 2">
    <name type="scientific">Aspergillus wentii DTO 134E9</name>
    <dbReference type="NCBI Taxonomy" id="1073089"/>
    <lineage>
        <taxon>Eukaryota</taxon>
        <taxon>Fungi</taxon>
        <taxon>Dikarya</taxon>
        <taxon>Ascomycota</taxon>
        <taxon>Pezizomycotina</taxon>
        <taxon>Eurotiomycetes</taxon>
        <taxon>Eurotiomycetidae</taxon>
        <taxon>Eurotiales</taxon>
        <taxon>Aspergillaceae</taxon>
        <taxon>Aspergillus</taxon>
        <taxon>Aspergillus subgen. Cremei</taxon>
    </lineage>
</organism>
<reference evidence="2" key="1">
    <citation type="journal article" date="2017" name="Genome Biol.">
        <title>Comparative genomics reveals high biological diversity and specific adaptations in the industrially and medically important fungal genus Aspergillus.</title>
        <authorList>
            <person name="de Vries R.P."/>
            <person name="Riley R."/>
            <person name="Wiebenga A."/>
            <person name="Aguilar-Osorio G."/>
            <person name="Amillis S."/>
            <person name="Uchima C.A."/>
            <person name="Anderluh G."/>
            <person name="Asadollahi M."/>
            <person name="Askin M."/>
            <person name="Barry K."/>
            <person name="Battaglia E."/>
            <person name="Bayram O."/>
            <person name="Benocci T."/>
            <person name="Braus-Stromeyer S.A."/>
            <person name="Caldana C."/>
            <person name="Canovas D."/>
            <person name="Cerqueira G.C."/>
            <person name="Chen F."/>
            <person name="Chen W."/>
            <person name="Choi C."/>
            <person name="Clum A."/>
            <person name="Dos Santos R.A."/>
            <person name="Damasio A.R."/>
            <person name="Diallinas G."/>
            <person name="Emri T."/>
            <person name="Fekete E."/>
            <person name="Flipphi M."/>
            <person name="Freyberg S."/>
            <person name="Gallo A."/>
            <person name="Gournas C."/>
            <person name="Habgood R."/>
            <person name="Hainaut M."/>
            <person name="Harispe M.L."/>
            <person name="Henrissat B."/>
            <person name="Hilden K.S."/>
            <person name="Hope R."/>
            <person name="Hossain A."/>
            <person name="Karabika E."/>
            <person name="Karaffa L."/>
            <person name="Karanyi Z."/>
            <person name="Krasevec N."/>
            <person name="Kuo A."/>
            <person name="Kusch H."/>
            <person name="LaButti K."/>
            <person name="Lagendijk E.L."/>
            <person name="Lapidus A."/>
            <person name="Levasseur A."/>
            <person name="Lindquist E."/>
            <person name="Lipzen A."/>
            <person name="Logrieco A.F."/>
            <person name="MacCabe A."/>
            <person name="Maekelae M.R."/>
            <person name="Malavazi I."/>
            <person name="Melin P."/>
            <person name="Meyer V."/>
            <person name="Mielnichuk N."/>
            <person name="Miskei M."/>
            <person name="Molnar A.P."/>
            <person name="Mule G."/>
            <person name="Ngan C.Y."/>
            <person name="Orejas M."/>
            <person name="Orosz E."/>
            <person name="Ouedraogo J.P."/>
            <person name="Overkamp K.M."/>
            <person name="Park H.-S."/>
            <person name="Perrone G."/>
            <person name="Piumi F."/>
            <person name="Punt P.J."/>
            <person name="Ram A.F."/>
            <person name="Ramon A."/>
            <person name="Rauscher S."/>
            <person name="Record E."/>
            <person name="Riano-Pachon D.M."/>
            <person name="Robert V."/>
            <person name="Roehrig J."/>
            <person name="Ruller R."/>
            <person name="Salamov A."/>
            <person name="Salih N.S."/>
            <person name="Samson R.A."/>
            <person name="Sandor E."/>
            <person name="Sanguinetti M."/>
            <person name="Schuetze T."/>
            <person name="Sepcic K."/>
            <person name="Shelest E."/>
            <person name="Sherlock G."/>
            <person name="Sophianopoulou V."/>
            <person name="Squina F.M."/>
            <person name="Sun H."/>
            <person name="Susca A."/>
            <person name="Todd R.B."/>
            <person name="Tsang A."/>
            <person name="Unkles S.E."/>
            <person name="van de Wiele N."/>
            <person name="van Rossen-Uffink D."/>
            <person name="Oliveira J.V."/>
            <person name="Vesth T.C."/>
            <person name="Visser J."/>
            <person name="Yu J.-H."/>
            <person name="Zhou M."/>
            <person name="Andersen M.R."/>
            <person name="Archer D.B."/>
            <person name="Baker S.E."/>
            <person name="Benoit I."/>
            <person name="Brakhage A.A."/>
            <person name="Braus G.H."/>
            <person name="Fischer R."/>
            <person name="Frisvad J.C."/>
            <person name="Goldman G.H."/>
            <person name="Houbraken J."/>
            <person name="Oakley B."/>
            <person name="Pocsi I."/>
            <person name="Scazzocchio C."/>
            <person name="Seiboth B."/>
            <person name="vanKuyk P.A."/>
            <person name="Wortman J."/>
            <person name="Dyer P.S."/>
            <person name="Grigoriev I.V."/>
        </authorList>
    </citation>
    <scope>NUCLEOTIDE SEQUENCE [LARGE SCALE GENOMIC DNA]</scope>
    <source>
        <strain evidence="2">DTO 134E9</strain>
    </source>
</reference>
<sequence length="139" mass="15728">MFVSSFHQNPVTLAAFRSTFSWRYFNKKLLVWTILLPLGSRGRNTPVMPRDWWMISLENGCVDSSSAKTGNIFLGARLDGGWLLILRLRCGGGGNEMAPVVSHGLVIHICTIKHHYNPQCSWTHGKLRYPGMHISSNRF</sequence>
<dbReference type="VEuPathDB" id="FungiDB:ASPWEDRAFT_421653"/>
<proteinExistence type="predicted"/>
<protein>
    <submittedName>
        <fullName evidence="1">Uncharacterized protein</fullName>
    </submittedName>
</protein>
<dbReference type="RefSeq" id="XP_040690420.1">
    <property type="nucleotide sequence ID" value="XM_040835725.1"/>
</dbReference>
<dbReference type="GeneID" id="63751573"/>
<accession>A0A1L9RP92</accession>
<name>A0A1L9RP92_ASPWE</name>
<gene>
    <name evidence="1" type="ORF">ASPWEDRAFT_421653</name>
</gene>
<dbReference type="Proteomes" id="UP000184383">
    <property type="component" value="Unassembled WGS sequence"/>
</dbReference>
<dbReference type="EMBL" id="KV878211">
    <property type="protein sequence ID" value="OJJ36744.1"/>
    <property type="molecule type" value="Genomic_DNA"/>
</dbReference>
<keyword evidence="2" id="KW-1185">Reference proteome</keyword>
<evidence type="ECO:0000313" key="2">
    <source>
        <dbReference type="Proteomes" id="UP000184383"/>
    </source>
</evidence>
<evidence type="ECO:0000313" key="1">
    <source>
        <dbReference type="EMBL" id="OJJ36744.1"/>
    </source>
</evidence>
<dbReference type="AlphaFoldDB" id="A0A1L9RP92"/>